<feature type="region of interest" description="Disordered" evidence="1">
    <location>
        <begin position="521"/>
        <end position="586"/>
    </location>
</feature>
<evidence type="ECO:0000256" key="2">
    <source>
        <dbReference type="SAM" id="Phobius"/>
    </source>
</evidence>
<feature type="transmembrane region" description="Helical" evidence="2">
    <location>
        <begin position="305"/>
        <end position="328"/>
    </location>
</feature>
<feature type="compositionally biased region" description="Low complexity" evidence="1">
    <location>
        <begin position="845"/>
        <end position="860"/>
    </location>
</feature>
<dbReference type="Proteomes" id="UP001498398">
    <property type="component" value="Unassembled WGS sequence"/>
</dbReference>
<accession>A0ABR1K6S4</accession>
<feature type="region of interest" description="Disordered" evidence="1">
    <location>
        <begin position="658"/>
        <end position="700"/>
    </location>
</feature>
<feature type="compositionally biased region" description="Polar residues" evidence="1">
    <location>
        <begin position="785"/>
        <end position="811"/>
    </location>
</feature>
<protein>
    <submittedName>
        <fullName evidence="3">Uncharacterized protein</fullName>
    </submittedName>
</protein>
<dbReference type="EMBL" id="JBANRG010000001">
    <property type="protein sequence ID" value="KAK7473108.1"/>
    <property type="molecule type" value="Genomic_DNA"/>
</dbReference>
<evidence type="ECO:0000313" key="4">
    <source>
        <dbReference type="Proteomes" id="UP001498398"/>
    </source>
</evidence>
<feature type="region of interest" description="Disordered" evidence="1">
    <location>
        <begin position="732"/>
        <end position="1050"/>
    </location>
</feature>
<feature type="compositionally biased region" description="Polar residues" evidence="1">
    <location>
        <begin position="521"/>
        <end position="556"/>
    </location>
</feature>
<feature type="compositionally biased region" description="Basic and acidic residues" evidence="1">
    <location>
        <begin position="958"/>
        <end position="969"/>
    </location>
</feature>
<keyword evidence="4" id="KW-1185">Reference proteome</keyword>
<feature type="compositionally biased region" description="Low complexity" evidence="1">
    <location>
        <begin position="658"/>
        <end position="674"/>
    </location>
</feature>
<organism evidence="3 4">
    <name type="scientific">Marasmiellus scandens</name>
    <dbReference type="NCBI Taxonomy" id="2682957"/>
    <lineage>
        <taxon>Eukaryota</taxon>
        <taxon>Fungi</taxon>
        <taxon>Dikarya</taxon>
        <taxon>Basidiomycota</taxon>
        <taxon>Agaricomycotina</taxon>
        <taxon>Agaricomycetes</taxon>
        <taxon>Agaricomycetidae</taxon>
        <taxon>Agaricales</taxon>
        <taxon>Marasmiineae</taxon>
        <taxon>Omphalotaceae</taxon>
        <taxon>Marasmiellus</taxon>
    </lineage>
</organism>
<dbReference type="Gene3D" id="2.60.120.260">
    <property type="entry name" value="Galactose-binding domain-like"/>
    <property type="match status" value="2"/>
</dbReference>
<feature type="region of interest" description="Disordered" evidence="1">
    <location>
        <begin position="368"/>
        <end position="395"/>
    </location>
</feature>
<sequence length="1050" mass="111518">MADIVQFDVDDTSPTIRYFPFGDTFSAPNFSAGWNPVFNGASPAGISLETGNSTSSHVTSLDGASIQVQWQGIGIRLVGSTISGASVTIQLDGQTQSSNGTNTTSDLPTLYATDGLAETNHTVTLTTSLSDSIGNQFVIFEKAVISTSSPPTNTSNLNFTEQVLPNNTVSYNGAWLLNTTTSSRDSNVAGDVASVSFLGTSFIIRGAVSPNGANYSVSLDNNIISNLSAKASFIRNDSVLFYASGLDPQSVHDLRISNDGGGTLSLLADGFSSFASGSPIPQPSSASTPASASNTGATSLSSGTIAALALAGILAFILITGSLFYFLVYRPRKRRHRYLRRRRIQPAGQAENNDAVLDIGHSAISPASSFDKSPKALKNKGSTGSGFRAWKEQARGANPKELKKLGLIFRHSDSGNAKPGPSAFEEEEEWDYDDPSAKSFAFPVSSTFDSQSQSRRLDKGKGKGKKPSLWSLRSKKSSKSSSPSYNVDLPSLPKSKGSGSDNTNGRARYSYFSEFTDITYMSTPTDHSQQLSFNNPSDQTSKRPTPSPNHARTDSNGLLLIHHDRSSEGGRDANSTAPPSSYEARPEVFVHEVSSSAPSDSVNPRHSVVHSVPGISVNSDAAPSEDAIVTRDADRGSVRTYDDALSVLGVAAARAALRGLSPRTSEVSSSSPSDFEPRRPEAAQQSHPRHSLALSGESFQRERLISDETVRPDASGRFLDVRVSSPFQIDFVGQRRDSQDRKKSARLSEGSRVRFDDQTVPPSGADQDKGKGKAAERAAPPKSTFRLTPQMSLSPPANSDVGSSVQETSFLDFSGSSSASVVSHSVDTSGSSRRLSAFSGFPQAPRSRWSSTTAPSSTAPGQHSSSESNQTHQSEPSVQTSPGQSPPSYHFPYPVSLPASPHHPEGYKPSPPTQRSADLPSDSPTTHSSVGIHSHPSGLSTNPVSPAESVPMSISDLHFQHSDSDEHVEFIQPPGNSSHLPPHPPLPASVPPTPTRPQTEAAPQTVEMAVTPTTRVLFGPRSPNTPSTVRDPSTPTAHRIGPMGPRQPPR</sequence>
<gene>
    <name evidence="3" type="ORF">VKT23_001208</name>
</gene>
<feature type="compositionally biased region" description="Low complexity" evidence="1">
    <location>
        <begin position="814"/>
        <end position="829"/>
    </location>
</feature>
<proteinExistence type="predicted"/>
<feature type="region of interest" description="Disordered" evidence="1">
    <location>
        <begin position="613"/>
        <end position="636"/>
    </location>
</feature>
<feature type="compositionally biased region" description="Polar residues" evidence="1">
    <location>
        <begin position="1022"/>
        <end position="1036"/>
    </location>
</feature>
<name>A0ABR1K6S4_9AGAR</name>
<comment type="caution">
    <text evidence="3">The sequence shown here is derived from an EMBL/GenBank/DDBJ whole genome shotgun (WGS) entry which is preliminary data.</text>
</comment>
<feature type="region of interest" description="Disordered" evidence="1">
    <location>
        <begin position="442"/>
        <end position="507"/>
    </location>
</feature>
<reference evidence="3 4" key="1">
    <citation type="submission" date="2024-01" db="EMBL/GenBank/DDBJ databases">
        <title>A draft genome for the cacao thread blight pathogen Marasmiellus scandens.</title>
        <authorList>
            <person name="Baruah I.K."/>
            <person name="Leung J."/>
            <person name="Bukari Y."/>
            <person name="Amoako-Attah I."/>
            <person name="Meinhardt L.W."/>
            <person name="Bailey B.A."/>
            <person name="Cohen S.P."/>
        </authorList>
    </citation>
    <scope>NUCLEOTIDE SEQUENCE [LARGE SCALE GENOMIC DNA]</scope>
    <source>
        <strain evidence="3 4">GH-19</strain>
    </source>
</reference>
<feature type="compositionally biased region" description="Polar residues" evidence="1">
    <location>
        <begin position="922"/>
        <end position="944"/>
    </location>
</feature>
<feature type="compositionally biased region" description="Basic and acidic residues" evidence="1">
    <location>
        <begin position="733"/>
        <end position="742"/>
    </location>
</feature>
<feature type="compositionally biased region" description="Basic and acidic residues" evidence="1">
    <location>
        <begin position="561"/>
        <end position="571"/>
    </location>
</feature>
<feature type="compositionally biased region" description="Polar residues" evidence="1">
    <location>
        <begin position="861"/>
        <end position="887"/>
    </location>
</feature>
<evidence type="ECO:0000256" key="1">
    <source>
        <dbReference type="SAM" id="MobiDB-lite"/>
    </source>
</evidence>
<evidence type="ECO:0000313" key="3">
    <source>
        <dbReference type="EMBL" id="KAK7473108.1"/>
    </source>
</evidence>
<feature type="compositionally biased region" description="Pro residues" evidence="1">
    <location>
        <begin position="981"/>
        <end position="995"/>
    </location>
</feature>
<keyword evidence="2" id="KW-1133">Transmembrane helix</keyword>
<keyword evidence="2" id="KW-0812">Transmembrane</keyword>
<feature type="compositionally biased region" description="Basic and acidic residues" evidence="1">
    <location>
        <begin position="766"/>
        <end position="776"/>
    </location>
</feature>
<keyword evidence="2" id="KW-0472">Membrane</keyword>
<feature type="compositionally biased region" description="Polar residues" evidence="1">
    <location>
        <begin position="444"/>
        <end position="454"/>
    </location>
</feature>